<feature type="compositionally biased region" description="Pro residues" evidence="4">
    <location>
        <begin position="812"/>
        <end position="822"/>
    </location>
</feature>
<dbReference type="FunFam" id="1.10.10.10:FF:000131">
    <property type="entry name" value="la-related protein 1B isoform X2"/>
    <property type="match status" value="1"/>
</dbReference>
<dbReference type="SUPFAM" id="SSF46785">
    <property type="entry name" value="Winged helix' DNA-binding domain"/>
    <property type="match status" value="1"/>
</dbReference>
<dbReference type="EMBL" id="SWJQ01000398">
    <property type="protein sequence ID" value="TRZ14926.1"/>
    <property type="molecule type" value="Genomic_DNA"/>
</dbReference>
<dbReference type="OrthoDB" id="340227at2759"/>
<feature type="compositionally biased region" description="Basic and acidic residues" evidence="4">
    <location>
        <begin position="544"/>
        <end position="554"/>
    </location>
</feature>
<evidence type="ECO:0000313" key="7">
    <source>
        <dbReference type="Proteomes" id="UP000796761"/>
    </source>
</evidence>
<protein>
    <recommendedName>
        <fullName evidence="5">HTH La-type RNA-binding domain-containing protein</fullName>
    </recommendedName>
</protein>
<feature type="region of interest" description="Disordered" evidence="4">
    <location>
        <begin position="497"/>
        <end position="682"/>
    </location>
</feature>
<dbReference type="Gene3D" id="3.40.50.1820">
    <property type="entry name" value="alpha/beta hydrolase"/>
    <property type="match status" value="1"/>
</dbReference>
<dbReference type="InterPro" id="IPR036388">
    <property type="entry name" value="WH-like_DNA-bd_sf"/>
</dbReference>
<feature type="compositionally biased region" description="Low complexity" evidence="4">
    <location>
        <begin position="360"/>
        <end position="371"/>
    </location>
</feature>
<evidence type="ECO:0000256" key="2">
    <source>
        <dbReference type="ARBA" id="ARBA00061352"/>
    </source>
</evidence>
<dbReference type="Pfam" id="PF05383">
    <property type="entry name" value="La"/>
    <property type="match status" value="1"/>
</dbReference>
<dbReference type="Gene3D" id="1.10.10.10">
    <property type="entry name" value="Winged helix-like DNA-binding domain superfamily/Winged helix DNA-binding domain"/>
    <property type="match status" value="1"/>
</dbReference>
<feature type="compositionally biased region" description="Low complexity" evidence="4">
    <location>
        <begin position="1170"/>
        <end position="1180"/>
    </location>
</feature>
<feature type="region of interest" description="Disordered" evidence="4">
    <location>
        <begin position="360"/>
        <end position="382"/>
    </location>
</feature>
<accession>A0A8K1LIH2</accession>
<dbReference type="InterPro" id="IPR006607">
    <property type="entry name" value="DM15"/>
</dbReference>
<feature type="compositionally biased region" description="Basic residues" evidence="4">
    <location>
        <begin position="664"/>
        <end position="678"/>
    </location>
</feature>
<feature type="region of interest" description="Disordered" evidence="4">
    <location>
        <begin position="895"/>
        <end position="929"/>
    </location>
</feature>
<reference evidence="6" key="1">
    <citation type="submission" date="2019-04" db="EMBL/GenBank/DDBJ databases">
        <title>Genome assembly of Zosterops borbonicus 15179.</title>
        <authorList>
            <person name="Leroy T."/>
            <person name="Anselmetti Y."/>
            <person name="Tilak M.-K."/>
            <person name="Nabholz B."/>
        </authorList>
    </citation>
    <scope>NUCLEOTIDE SEQUENCE</scope>
    <source>
        <strain evidence="6">HGM_15179</strain>
        <tissue evidence="6">Muscle</tissue>
    </source>
</reference>
<feature type="compositionally biased region" description="Basic residues" evidence="4">
    <location>
        <begin position="501"/>
        <end position="510"/>
    </location>
</feature>
<gene>
    <name evidence="6" type="ORF">HGM15179_012190</name>
</gene>
<feature type="region of interest" description="Disordered" evidence="4">
    <location>
        <begin position="1134"/>
        <end position="1193"/>
    </location>
</feature>
<sequence>MWCLGTGSASDDSVPLMGVSKLDVLYRKLLLTKLFIRGWGKPEDLKRIVEFRKIIGNREKCQTLVSKDYPVFIDKVEGQSDCKILEGHFISPLAHCVPGILPVESLVARFQFIIPRRWDGKHRPVCIHLAGTGDHHFWRRRTLMARPMIKEACMASLLLENPYYILLWKTQERSCLKNVSDLFVMGGALILESAALLHWLEREGYGPLGMTGISMGGHMASLAVTNWPKPLPLIPCLSWSTASAVFTTGVLSKAVNWRELEKQYFTQTVYEEEIIQMLEYCGTDSFKMGQEFVKNFPDSMDSLGDMDVTSRIFSFESLNDTVSKESVHSFATNRNALSASSERLLMQDAPKMQCINQTFSTSSSSNKNLTSPQGHRINTRRRSDTLQRESLMFMKGVMDECTHVANFPVPVDPSLIIVVQAKEDAYIPRTGVRSLQEIWPGCEIRYLDGGHVSAYLFKQGLFSYEKGEITGGKGKGLNKFKREKADFVKARKLQNSTKVIKAGKPRTRKSSKADDLGDIASWPTPSEIANNECKTVSHSKKPTNRREKEEKSDQKSNNGIKDNPEAKPDGPADNTSEDEAQTNNQRKKGNKQKWVPLHLDDVRSDSQDRAGSRSSRFVLETNKLIPHNNRRNEARSWRREREKRDDHDEVCSVRSEGGSVRAFSRGRGRGRSRGRGRGRGNPSMNFDYSVGYQELYGEGIDQVFQPELNPGVIYYYGDGTGVQMYSVDEALLKEYIKHQIEYYFSTENLERDFFLRRKMDKQGFLPVSLIASFRRMQALTTNAALILEALKDSTEVETVDQKLRKRVDPEKWPIPGPPPCNLPPTDFSQLINCPEFIPGQTFGSHTESAPSSPRVGSPLSPKENAESNNFQTMSKGLSTSLPDLDSEPWIEVKKRHRASTVKLKETVPVPDQTPDQHQPPPPPEEQEQEELEFLFDEEMEQNQCQKNKFTDWSDNDSDYEIDDQDVNKILIVTQTPPCVKKHPCGDRAGNRVCRAKITSELAKVINDGLYYYEQDLWMDQSENYAMMKQEIENFKKLNLINKDECVSLAPETADPTQEVPPRPPGLQKAEELACNFLSTEVPATAGMARSLPTAVPDSPRFHPGFIPRTPRTPRLQDPNKTPRFYPVVKEARSFDVKTPRKRKTRHSTNPPLECHVGWVMDSRDHRPRTSSLSSSNASPSEGAPVAGYGCTPNSLPKFQHPSHELLKENGFTQQVYHKYRRRCLTERKRLGIGQSQEMNTLFRFWSFFLRDHFNRKMYEEFKQLALEDAKEHYRYGLECLFRFYSYGLEKKFRKEIFEDFQQETKRDYEAGQLYGLEKFWAYLKYSQHKTPAVDPKLQEYLSQFKRLEDFRVDTQEEPSE</sequence>
<dbReference type="PROSITE" id="PS50961">
    <property type="entry name" value="HTH_LA"/>
    <property type="match status" value="1"/>
</dbReference>
<organism evidence="6 7">
    <name type="scientific">Zosterops borbonicus</name>
    <dbReference type="NCBI Taxonomy" id="364589"/>
    <lineage>
        <taxon>Eukaryota</taxon>
        <taxon>Metazoa</taxon>
        <taxon>Chordata</taxon>
        <taxon>Craniata</taxon>
        <taxon>Vertebrata</taxon>
        <taxon>Euteleostomi</taxon>
        <taxon>Archelosauria</taxon>
        <taxon>Archosauria</taxon>
        <taxon>Dinosauria</taxon>
        <taxon>Saurischia</taxon>
        <taxon>Theropoda</taxon>
        <taxon>Coelurosauria</taxon>
        <taxon>Aves</taxon>
        <taxon>Neognathae</taxon>
        <taxon>Neoaves</taxon>
        <taxon>Telluraves</taxon>
        <taxon>Australaves</taxon>
        <taxon>Passeriformes</taxon>
        <taxon>Sylvioidea</taxon>
        <taxon>Zosteropidae</taxon>
        <taxon>Zosterops</taxon>
    </lineage>
</organism>
<dbReference type="Pfam" id="PF09752">
    <property type="entry name" value="ABHD18"/>
    <property type="match status" value="1"/>
</dbReference>
<dbReference type="SMART" id="SM00684">
    <property type="entry name" value="DM15"/>
    <property type="match status" value="3"/>
</dbReference>
<dbReference type="GO" id="GO:0048255">
    <property type="term" value="P:mRNA stabilization"/>
    <property type="evidence" value="ECO:0007669"/>
    <property type="project" value="InterPro"/>
</dbReference>
<feature type="domain" description="HTH La-type RNA-binding" evidence="5">
    <location>
        <begin position="726"/>
        <end position="816"/>
    </location>
</feature>
<name>A0A8K1LIH2_9PASS</name>
<dbReference type="Proteomes" id="UP000796761">
    <property type="component" value="Unassembled WGS sequence"/>
</dbReference>
<feature type="compositionally biased region" description="Basic and acidic residues" evidence="4">
    <location>
        <begin position="598"/>
        <end position="611"/>
    </location>
</feature>
<dbReference type="InterPro" id="IPR036390">
    <property type="entry name" value="WH_DNA-bd_sf"/>
</dbReference>
<dbReference type="GO" id="GO:0000339">
    <property type="term" value="F:RNA cap binding"/>
    <property type="evidence" value="ECO:0007669"/>
    <property type="project" value="InterPro"/>
</dbReference>
<feature type="compositionally biased region" description="Basic and acidic residues" evidence="4">
    <location>
        <begin position="630"/>
        <end position="651"/>
    </location>
</feature>
<dbReference type="SUPFAM" id="SSF53474">
    <property type="entry name" value="alpha/beta-Hydrolases"/>
    <property type="match status" value="1"/>
</dbReference>
<dbReference type="Pfam" id="PF21071">
    <property type="entry name" value="LARP1_HEAT"/>
    <property type="match status" value="1"/>
</dbReference>
<dbReference type="InterPro" id="IPR029058">
    <property type="entry name" value="AB_hydrolase_fold"/>
</dbReference>
<feature type="region of interest" description="Disordered" evidence="4">
    <location>
        <begin position="808"/>
        <end position="827"/>
    </location>
</feature>
<evidence type="ECO:0000256" key="4">
    <source>
        <dbReference type="SAM" id="MobiDB-lite"/>
    </source>
</evidence>
<dbReference type="InterPro" id="IPR019149">
    <property type="entry name" value="ABHD18"/>
</dbReference>
<feature type="compositionally biased region" description="Polar residues" evidence="4">
    <location>
        <begin position="841"/>
        <end position="851"/>
    </location>
</feature>
<proteinExistence type="inferred from homology"/>
<dbReference type="InterPro" id="IPR006630">
    <property type="entry name" value="La_HTH"/>
</dbReference>
<comment type="caution">
    <text evidence="6">The sequence shown here is derived from an EMBL/GenBank/DDBJ whole genome shotgun (WGS) entry which is preliminary data.</text>
</comment>
<keyword evidence="7" id="KW-1185">Reference proteome</keyword>
<evidence type="ECO:0000256" key="1">
    <source>
        <dbReference type="ARBA" id="ARBA00022884"/>
    </source>
</evidence>
<dbReference type="SMART" id="SM00715">
    <property type="entry name" value="LA"/>
    <property type="match status" value="1"/>
</dbReference>
<dbReference type="PANTHER" id="PTHR13617">
    <property type="entry name" value="PROTEIN ABHD18"/>
    <property type="match status" value="1"/>
</dbReference>
<feature type="compositionally biased region" description="Polar residues" evidence="4">
    <location>
        <begin position="523"/>
        <end position="536"/>
    </location>
</feature>
<feature type="region of interest" description="Disordered" evidence="4">
    <location>
        <begin position="838"/>
        <end position="867"/>
    </location>
</feature>
<comment type="similarity">
    <text evidence="2">Belongs to the LARP family.</text>
</comment>
<dbReference type="PANTHER" id="PTHR13617:SF14">
    <property type="entry name" value="PROTEIN ABHD18"/>
    <property type="match status" value="1"/>
</dbReference>
<feature type="region of interest" description="Disordered" evidence="4">
    <location>
        <begin position="1092"/>
        <end position="1122"/>
    </location>
</feature>
<evidence type="ECO:0000313" key="6">
    <source>
        <dbReference type="EMBL" id="TRZ14926.1"/>
    </source>
</evidence>
<evidence type="ECO:0000259" key="5">
    <source>
        <dbReference type="PROSITE" id="PS50961"/>
    </source>
</evidence>
<keyword evidence="1 3" id="KW-0694">RNA-binding</keyword>
<evidence type="ECO:0000256" key="3">
    <source>
        <dbReference type="PROSITE-ProRule" id="PRU00332"/>
    </source>
</evidence>